<reference evidence="2" key="1">
    <citation type="submission" date="2013-08" db="EMBL/GenBank/DDBJ databases">
        <authorList>
            <person name="Mendez C."/>
            <person name="Richter M."/>
            <person name="Ferrer M."/>
            <person name="Sanchez J."/>
        </authorList>
    </citation>
    <scope>NUCLEOTIDE SEQUENCE</scope>
</reference>
<feature type="domain" description="Rhodanese" evidence="1">
    <location>
        <begin position="21"/>
        <end position="103"/>
    </location>
</feature>
<proteinExistence type="predicted"/>
<feature type="non-terminal residue" evidence="2">
    <location>
        <position position="1"/>
    </location>
</feature>
<dbReference type="Pfam" id="PF00581">
    <property type="entry name" value="Rhodanese"/>
    <property type="match status" value="1"/>
</dbReference>
<dbReference type="PANTHER" id="PTHR43031">
    <property type="entry name" value="FAD-DEPENDENT OXIDOREDUCTASE"/>
    <property type="match status" value="1"/>
</dbReference>
<accession>T1C0R0</accession>
<dbReference type="InterPro" id="IPR050229">
    <property type="entry name" value="GlpE_sulfurtransferase"/>
</dbReference>
<name>T1C0R0_9ZZZZ</name>
<sequence length="103" mass="10442">GIGSSSKHPLDIDCKAAQQRLQQGARMIDVREAHEVAHGMVPGSVHIPLGTLAGDIAAVLARHSIDPAAGDVLCICASGGRSRHAAMALRHAGCETAASVMGG</sequence>
<organism evidence="2">
    <name type="scientific">mine drainage metagenome</name>
    <dbReference type="NCBI Taxonomy" id="410659"/>
    <lineage>
        <taxon>unclassified sequences</taxon>
        <taxon>metagenomes</taxon>
        <taxon>ecological metagenomes</taxon>
    </lineage>
</organism>
<feature type="non-terminal residue" evidence="2">
    <location>
        <position position="103"/>
    </location>
</feature>
<dbReference type="PANTHER" id="PTHR43031:SF1">
    <property type="entry name" value="PYRIDINE NUCLEOTIDE-DISULPHIDE OXIDOREDUCTASE"/>
    <property type="match status" value="1"/>
</dbReference>
<dbReference type="AlphaFoldDB" id="T1C0R0"/>
<dbReference type="InterPro" id="IPR001763">
    <property type="entry name" value="Rhodanese-like_dom"/>
</dbReference>
<dbReference type="PROSITE" id="PS50206">
    <property type="entry name" value="RHODANESE_3"/>
    <property type="match status" value="1"/>
</dbReference>
<dbReference type="CDD" id="cd00158">
    <property type="entry name" value="RHOD"/>
    <property type="match status" value="1"/>
</dbReference>
<comment type="caution">
    <text evidence="2">The sequence shown here is derived from an EMBL/GenBank/DDBJ whole genome shotgun (WGS) entry which is preliminary data.</text>
</comment>
<evidence type="ECO:0000259" key="1">
    <source>
        <dbReference type="PROSITE" id="PS50206"/>
    </source>
</evidence>
<dbReference type="Gene3D" id="3.40.250.10">
    <property type="entry name" value="Rhodanese-like domain"/>
    <property type="match status" value="1"/>
</dbReference>
<dbReference type="InterPro" id="IPR036873">
    <property type="entry name" value="Rhodanese-like_dom_sf"/>
</dbReference>
<reference evidence="2" key="2">
    <citation type="journal article" date="2014" name="ISME J.">
        <title>Microbial stratification in low pH oxic and suboxic macroscopic growths along an acid mine drainage.</title>
        <authorList>
            <person name="Mendez-Garcia C."/>
            <person name="Mesa V."/>
            <person name="Sprenger R.R."/>
            <person name="Richter M."/>
            <person name="Diez M.S."/>
            <person name="Solano J."/>
            <person name="Bargiela R."/>
            <person name="Golyshina O.V."/>
            <person name="Manteca A."/>
            <person name="Ramos J.L."/>
            <person name="Gallego J.R."/>
            <person name="Llorente I."/>
            <person name="Martins Dos Santos V.A."/>
            <person name="Jensen O.N."/>
            <person name="Pelaez A.I."/>
            <person name="Sanchez J."/>
            <person name="Ferrer M."/>
        </authorList>
    </citation>
    <scope>NUCLEOTIDE SEQUENCE</scope>
</reference>
<gene>
    <name evidence="2" type="ORF">B1A_10628</name>
</gene>
<evidence type="ECO:0000313" key="2">
    <source>
        <dbReference type="EMBL" id="EQD58874.1"/>
    </source>
</evidence>
<dbReference type="EMBL" id="AUZX01007574">
    <property type="protein sequence ID" value="EQD58874.1"/>
    <property type="molecule type" value="Genomic_DNA"/>
</dbReference>
<protein>
    <submittedName>
        <fullName evidence="2">Rhodanese domain-containing protein</fullName>
    </submittedName>
</protein>
<dbReference type="SUPFAM" id="SSF52821">
    <property type="entry name" value="Rhodanese/Cell cycle control phosphatase"/>
    <property type="match status" value="1"/>
</dbReference>